<sequence length="112" mass="12726">MARPLFIDPGLLSERAVLEAPDDRSDGQGGAVTAWIPVRTVSVHVAPLGAHRFERFDRAQGEIRHRVICRKADDVRRGLRFRLDSRILRIETAHDPDARGRFLLCLCVEDDR</sequence>
<evidence type="ECO:0000313" key="2">
    <source>
        <dbReference type="Proteomes" id="UP001294412"/>
    </source>
</evidence>
<dbReference type="RefSeq" id="WP_322186568.1">
    <property type="nucleotide sequence ID" value="NZ_JAXLPB010000002.1"/>
</dbReference>
<name>A0ABU5I156_9HYPH</name>
<comment type="caution">
    <text evidence="1">The sequence shown here is derived from an EMBL/GenBank/DDBJ whole genome shotgun (WGS) entry which is preliminary data.</text>
</comment>
<dbReference type="InterPro" id="IPR038666">
    <property type="entry name" value="SSP1_head-tail_sf"/>
</dbReference>
<gene>
    <name evidence="1" type="ORF">U0C82_08125</name>
</gene>
<dbReference type="Gene3D" id="2.40.10.270">
    <property type="entry name" value="Bacteriophage SPP1 head-tail adaptor protein"/>
    <property type="match status" value="1"/>
</dbReference>
<dbReference type="EMBL" id="JAXLPB010000002">
    <property type="protein sequence ID" value="MDY8109111.1"/>
    <property type="molecule type" value="Genomic_DNA"/>
</dbReference>
<dbReference type="Pfam" id="PF05521">
    <property type="entry name" value="Phage_HCP"/>
    <property type="match status" value="1"/>
</dbReference>
<evidence type="ECO:0000313" key="1">
    <source>
        <dbReference type="EMBL" id="MDY8109111.1"/>
    </source>
</evidence>
<organism evidence="1 2">
    <name type="scientific">Fulvimarina uroteuthidis</name>
    <dbReference type="NCBI Taxonomy" id="3098149"/>
    <lineage>
        <taxon>Bacteria</taxon>
        <taxon>Pseudomonadati</taxon>
        <taxon>Pseudomonadota</taxon>
        <taxon>Alphaproteobacteria</taxon>
        <taxon>Hyphomicrobiales</taxon>
        <taxon>Aurantimonadaceae</taxon>
        <taxon>Fulvimarina</taxon>
    </lineage>
</organism>
<protein>
    <submittedName>
        <fullName evidence="1">Phage head closure protein</fullName>
    </submittedName>
</protein>
<reference evidence="1 2" key="1">
    <citation type="submission" date="2023-12" db="EMBL/GenBank/DDBJ databases">
        <title>Description of Novel Strain Fulvimarina sp. 2208YS6-2-32 isolated from Uroteuthis (Photololigo) edulis.</title>
        <authorList>
            <person name="Park J.-S."/>
        </authorList>
    </citation>
    <scope>NUCLEOTIDE SEQUENCE [LARGE SCALE GENOMIC DNA]</scope>
    <source>
        <strain evidence="1 2">2208YS6-2-32</strain>
    </source>
</reference>
<accession>A0ABU5I156</accession>
<dbReference type="NCBIfam" id="TIGR01563">
    <property type="entry name" value="gp16_SPP1"/>
    <property type="match status" value="1"/>
</dbReference>
<dbReference type="InterPro" id="IPR008767">
    <property type="entry name" value="Phage_SPP1_head-tail_adaptor"/>
</dbReference>
<keyword evidence="2" id="KW-1185">Reference proteome</keyword>
<proteinExistence type="predicted"/>
<dbReference type="Proteomes" id="UP001294412">
    <property type="component" value="Unassembled WGS sequence"/>
</dbReference>